<sequence length="49" mass="5268">MATPPEKPEPKTGSGSLQSLFSITLFVFLVALVSYLGLNFLLALVDKLT</sequence>
<reference evidence="2" key="1">
    <citation type="submission" date="2021-02" db="EMBL/GenBank/DDBJ databases">
        <title>The CRISPR/cas machinery reduction and long-range gene transfer in the hot spring cyanobacterium Synechococcus.</title>
        <authorList>
            <person name="Dvorak P."/>
            <person name="Jahodarova E."/>
            <person name="Hasler P."/>
            <person name="Poulickova A."/>
        </authorList>
    </citation>
    <scope>NUCLEOTIDE SEQUENCE</scope>
    <source>
        <strain evidence="2">Rupite</strain>
    </source>
</reference>
<keyword evidence="1" id="KW-0472">Membrane</keyword>
<feature type="transmembrane region" description="Helical" evidence="1">
    <location>
        <begin position="20"/>
        <end position="45"/>
    </location>
</feature>
<proteinExistence type="predicted"/>
<dbReference type="EMBL" id="JAFIRA010000014">
    <property type="protein sequence ID" value="MCJ2542698.1"/>
    <property type="molecule type" value="Genomic_DNA"/>
</dbReference>
<keyword evidence="1" id="KW-1133">Transmembrane helix</keyword>
<organism evidence="2 3">
    <name type="scientific">Thermostichus vulcanus str. 'Rupite'</name>
    <dbReference type="NCBI Taxonomy" id="2813851"/>
    <lineage>
        <taxon>Bacteria</taxon>
        <taxon>Bacillati</taxon>
        <taxon>Cyanobacteriota</taxon>
        <taxon>Cyanophyceae</taxon>
        <taxon>Thermostichales</taxon>
        <taxon>Thermostichaceae</taxon>
        <taxon>Thermostichus</taxon>
    </lineage>
</organism>
<dbReference type="Proteomes" id="UP000830835">
    <property type="component" value="Unassembled WGS sequence"/>
</dbReference>
<name>A0ABT0CA97_THEVL</name>
<evidence type="ECO:0000256" key="1">
    <source>
        <dbReference type="SAM" id="Phobius"/>
    </source>
</evidence>
<evidence type="ECO:0000313" key="2">
    <source>
        <dbReference type="EMBL" id="MCJ2542698.1"/>
    </source>
</evidence>
<evidence type="ECO:0000313" key="3">
    <source>
        <dbReference type="Proteomes" id="UP000830835"/>
    </source>
</evidence>
<protein>
    <submittedName>
        <fullName evidence="2">Uncharacterized protein</fullName>
    </submittedName>
</protein>
<keyword evidence="1" id="KW-0812">Transmembrane</keyword>
<gene>
    <name evidence="2" type="ORF">JX360_07220</name>
</gene>
<accession>A0ABT0CA97</accession>
<dbReference type="RefSeq" id="WP_244349979.1">
    <property type="nucleotide sequence ID" value="NZ_JAFIRA010000014.1"/>
</dbReference>
<keyword evidence="3" id="KW-1185">Reference proteome</keyword>
<comment type="caution">
    <text evidence="2">The sequence shown here is derived from an EMBL/GenBank/DDBJ whole genome shotgun (WGS) entry which is preliminary data.</text>
</comment>